<feature type="transmembrane region" description="Helical" evidence="1">
    <location>
        <begin position="97"/>
        <end position="119"/>
    </location>
</feature>
<protein>
    <submittedName>
        <fullName evidence="2">Uncharacterized protein</fullName>
    </submittedName>
</protein>
<reference evidence="2 3" key="1">
    <citation type="submission" date="2017-06" db="EMBL/GenBank/DDBJ databases">
        <title>Draft Genome Sequence of Natranaerobius trueperi halophilic, alkalithermophilic bacteria from soda lakes.</title>
        <authorList>
            <person name="Zhao B."/>
        </authorList>
    </citation>
    <scope>NUCLEOTIDE SEQUENCE [LARGE SCALE GENOMIC DNA]</scope>
    <source>
        <strain evidence="2 3">DSM 18760</strain>
    </source>
</reference>
<gene>
    <name evidence="2" type="ORF">CDO51_01095</name>
</gene>
<keyword evidence="1" id="KW-0812">Transmembrane</keyword>
<keyword evidence="3" id="KW-1185">Reference proteome</keyword>
<sequence length="134" mass="14992">MRVECQKGVIKIKFKDRIYLGAISGLIAGTPSKLMNYFSYKKGLTDFEYVHIAFAYLLSRTGRDKAMFKGFGVGALAFVFIYGLTSKLKEFPQSEKPLAHLLSFLDHVTFGSFCGLLVSKLGDDLLFSKTQSKK</sequence>
<organism evidence="2 3">
    <name type="scientific">Natranaerobius trueperi</name>
    <dbReference type="NCBI Taxonomy" id="759412"/>
    <lineage>
        <taxon>Bacteria</taxon>
        <taxon>Bacillati</taxon>
        <taxon>Bacillota</taxon>
        <taxon>Clostridia</taxon>
        <taxon>Natranaerobiales</taxon>
        <taxon>Natranaerobiaceae</taxon>
        <taxon>Natranaerobius</taxon>
    </lineage>
</organism>
<evidence type="ECO:0000256" key="1">
    <source>
        <dbReference type="SAM" id="Phobius"/>
    </source>
</evidence>
<keyword evidence="1" id="KW-0472">Membrane</keyword>
<keyword evidence="1" id="KW-1133">Transmembrane helix</keyword>
<evidence type="ECO:0000313" key="2">
    <source>
        <dbReference type="EMBL" id="OWZ85025.1"/>
    </source>
</evidence>
<comment type="caution">
    <text evidence="2">The sequence shown here is derived from an EMBL/GenBank/DDBJ whole genome shotgun (WGS) entry which is preliminary data.</text>
</comment>
<dbReference type="AlphaFoldDB" id="A0A226C1H2"/>
<name>A0A226C1H2_9FIRM</name>
<proteinExistence type="predicted"/>
<dbReference type="EMBL" id="NIQC01000001">
    <property type="protein sequence ID" value="OWZ85025.1"/>
    <property type="molecule type" value="Genomic_DNA"/>
</dbReference>
<feature type="transmembrane region" description="Helical" evidence="1">
    <location>
        <begin position="66"/>
        <end position="85"/>
    </location>
</feature>
<accession>A0A226C1H2</accession>
<dbReference type="Proteomes" id="UP000214588">
    <property type="component" value="Unassembled WGS sequence"/>
</dbReference>
<evidence type="ECO:0000313" key="3">
    <source>
        <dbReference type="Proteomes" id="UP000214588"/>
    </source>
</evidence>